<evidence type="ECO:0000256" key="4">
    <source>
        <dbReference type="ARBA" id="ARBA00022525"/>
    </source>
</evidence>
<evidence type="ECO:0000256" key="6">
    <source>
        <dbReference type="ARBA" id="ARBA00022723"/>
    </source>
</evidence>
<dbReference type="Pfam" id="PF02225">
    <property type="entry name" value="PA"/>
    <property type="match status" value="1"/>
</dbReference>
<comment type="similarity">
    <text evidence="3">Belongs to the peptidase M36 family.</text>
</comment>
<evidence type="ECO:0000256" key="10">
    <source>
        <dbReference type="ARBA" id="ARBA00023049"/>
    </source>
</evidence>
<dbReference type="PANTHER" id="PTHR33478:SF1">
    <property type="entry name" value="EXTRACELLULAR METALLOPROTEINASE MEP"/>
    <property type="match status" value="1"/>
</dbReference>
<feature type="domain" description="PA" evidence="13">
    <location>
        <begin position="454"/>
        <end position="541"/>
    </location>
</feature>
<dbReference type="Pfam" id="PF07504">
    <property type="entry name" value="FTP"/>
    <property type="match status" value="1"/>
</dbReference>
<sequence length="908" mass="96631">MPALVVAAVLAAPATASAQEPLAIAREYLKQNAAQFGVTAADVADTTPTSIYVTASTGVTHVNLNQRYNQLDVAGGHVTVNVGADKQVKYAAGRLLKVAPPASTAATLDAVGAVESAADELGLEDPERLRVTSRRGAETTLTDGGISSVPIGAKLLWHHDGNALRLAYQVTIDDATDSHLWNVTIDARTGEELARDDWVDHDDLDQLEQRLGGEAEAEAPKLAKAFQTTFTLASPTPVNDGSAYRVIAWPAESPNDAVRSLIGNPADTPGSPYGWHDVNGVAGADFATTQGNNVHAYLDQDANNAPDYNSSPRGGAALRFDFPAELDEHAQNYREAAVTNLFYNNNMIHDVLHRFGFDEVAGNFQANNYNRGGGEGDYVRAEAQDGNGVNNANFGTPAQDGGTPRMQMYVWPGSTTTFGLPNALTIRGRGGAVYQAGWSRFTPAPTNEGLANRTLVYAGNGCNDAAYPASRPARRFIAVVDGGTEACTYLQRVLVAQSLGADAVVVAHNAEGAPPVLTGSMIDIAPVIPAVAVSQADGAAIKGLIAAGPAPRANLHKRAEHPGIRDGDLENGIIIHEYGHGVSNRLTGGPGINCLGGQEQAGEGWSDYLAISLLMDVTKDNPDGPRGMGAYALFQPNRGGPGIRPRPYSRNMEIQPFTYDSIKTGGWLNGTTLALPHGLGHGWAAVLYDMTWDLVDKYGFNPNVYGAWNSGGNLRAIQYVMDGLKFQGCFPGLVAARSAIIAAAQERSGGADTCTLWASFARRGLGYSAVQGLSADRNDNTEAFDTHPNCRRAFQGVTPEPAINTVAAGDRVQLRFTADGYRELDVFAKGSPYSRQVDCTTLQTVTPGQTTITPRPFPIPLVGELRVNDRGQYTFPWRTDAAWAGTCREVVATVARTGAQFRTYYRFT</sequence>
<comment type="subcellular location">
    <subcellularLocation>
        <location evidence="2">Secreted</location>
    </subcellularLocation>
</comment>
<dbReference type="InterPro" id="IPR003137">
    <property type="entry name" value="PA_domain"/>
</dbReference>
<dbReference type="Proteomes" id="UP001147700">
    <property type="component" value="Unassembled WGS sequence"/>
</dbReference>
<dbReference type="InterPro" id="IPR001842">
    <property type="entry name" value="Peptidase_M36"/>
</dbReference>
<dbReference type="Gene3D" id="3.10.170.10">
    <property type="match status" value="1"/>
</dbReference>
<evidence type="ECO:0000256" key="11">
    <source>
        <dbReference type="ARBA" id="ARBA00023145"/>
    </source>
</evidence>
<evidence type="ECO:0000256" key="12">
    <source>
        <dbReference type="SAM" id="SignalP"/>
    </source>
</evidence>
<dbReference type="InterPro" id="IPR050371">
    <property type="entry name" value="Fungal_virulence_M36"/>
</dbReference>
<keyword evidence="5" id="KW-0645">Protease</keyword>
<keyword evidence="7 12" id="KW-0732">Signal</keyword>
<evidence type="ECO:0000256" key="7">
    <source>
        <dbReference type="ARBA" id="ARBA00022729"/>
    </source>
</evidence>
<evidence type="ECO:0000256" key="8">
    <source>
        <dbReference type="ARBA" id="ARBA00022801"/>
    </source>
</evidence>
<accession>A0ABT4RTT1</accession>
<evidence type="ECO:0000259" key="13">
    <source>
        <dbReference type="Pfam" id="PF02225"/>
    </source>
</evidence>
<feature type="chain" id="PRO_5045643103" evidence="12">
    <location>
        <begin position="19"/>
        <end position="908"/>
    </location>
</feature>
<keyword evidence="10" id="KW-0482">Metalloprotease</keyword>
<dbReference type="SUPFAM" id="SSF55486">
    <property type="entry name" value="Metalloproteases ('zincins'), catalytic domain"/>
    <property type="match status" value="1"/>
</dbReference>
<proteinExistence type="inferred from homology"/>
<keyword evidence="8" id="KW-0378">Hydrolase</keyword>
<evidence type="ECO:0000313" key="16">
    <source>
        <dbReference type="Proteomes" id="UP001147700"/>
    </source>
</evidence>
<dbReference type="InterPro" id="IPR011096">
    <property type="entry name" value="FTP_domain"/>
</dbReference>
<evidence type="ECO:0000256" key="2">
    <source>
        <dbReference type="ARBA" id="ARBA00004613"/>
    </source>
</evidence>
<evidence type="ECO:0000256" key="1">
    <source>
        <dbReference type="ARBA" id="ARBA00001947"/>
    </source>
</evidence>
<protein>
    <submittedName>
        <fullName evidence="15">M36 family metallopeptidase</fullName>
    </submittedName>
</protein>
<evidence type="ECO:0000259" key="14">
    <source>
        <dbReference type="Pfam" id="PF07504"/>
    </source>
</evidence>
<evidence type="ECO:0000313" key="15">
    <source>
        <dbReference type="EMBL" id="MDA0141984.1"/>
    </source>
</evidence>
<evidence type="ECO:0000256" key="5">
    <source>
        <dbReference type="ARBA" id="ARBA00022670"/>
    </source>
</evidence>
<keyword evidence="11" id="KW-0865">Zymogen</keyword>
<feature type="signal peptide" evidence="12">
    <location>
        <begin position="1"/>
        <end position="18"/>
    </location>
</feature>
<dbReference type="PANTHER" id="PTHR33478">
    <property type="entry name" value="EXTRACELLULAR METALLOPROTEINASE MEP"/>
    <property type="match status" value="1"/>
</dbReference>
<gene>
    <name evidence="15" type="ORF">OJ962_31145</name>
</gene>
<dbReference type="Pfam" id="PF02128">
    <property type="entry name" value="Peptidase_M36"/>
    <property type="match status" value="1"/>
</dbReference>
<keyword evidence="6" id="KW-0479">Metal-binding</keyword>
<feature type="domain" description="FTP" evidence="14">
    <location>
        <begin position="47"/>
        <end position="93"/>
    </location>
</feature>
<dbReference type="InterPro" id="IPR027268">
    <property type="entry name" value="Peptidase_M4/M1_CTD_sf"/>
</dbReference>
<keyword evidence="4" id="KW-0964">Secreted</keyword>
<dbReference type="RefSeq" id="WP_202956322.1">
    <property type="nucleotide sequence ID" value="NZ_JAPCID010000071.1"/>
</dbReference>
<organism evidence="15 16">
    <name type="scientific">Solirubrobacter deserti</name>
    <dbReference type="NCBI Taxonomy" id="2282478"/>
    <lineage>
        <taxon>Bacteria</taxon>
        <taxon>Bacillati</taxon>
        <taxon>Actinomycetota</taxon>
        <taxon>Thermoleophilia</taxon>
        <taxon>Solirubrobacterales</taxon>
        <taxon>Solirubrobacteraceae</taxon>
        <taxon>Solirubrobacter</taxon>
    </lineage>
</organism>
<comment type="caution">
    <text evidence="15">The sequence shown here is derived from an EMBL/GenBank/DDBJ whole genome shotgun (WGS) entry which is preliminary data.</text>
</comment>
<evidence type="ECO:0000256" key="9">
    <source>
        <dbReference type="ARBA" id="ARBA00022833"/>
    </source>
</evidence>
<dbReference type="Gene3D" id="3.50.30.30">
    <property type="match status" value="1"/>
</dbReference>
<evidence type="ECO:0000256" key="3">
    <source>
        <dbReference type="ARBA" id="ARBA00006006"/>
    </source>
</evidence>
<reference evidence="15" key="1">
    <citation type="submission" date="2022-10" db="EMBL/GenBank/DDBJ databases">
        <title>The WGS of Solirubrobacter sp. CPCC 204708.</title>
        <authorList>
            <person name="Jiang Z."/>
        </authorList>
    </citation>
    <scope>NUCLEOTIDE SEQUENCE</scope>
    <source>
        <strain evidence="15">CPCC 204708</strain>
    </source>
</reference>
<dbReference type="EMBL" id="JAPCID010000071">
    <property type="protein sequence ID" value="MDA0141984.1"/>
    <property type="molecule type" value="Genomic_DNA"/>
</dbReference>
<keyword evidence="16" id="KW-1185">Reference proteome</keyword>
<keyword evidence="9" id="KW-0862">Zinc</keyword>
<dbReference type="NCBIfam" id="NF038114">
    <property type="entry name" value="rightmost"/>
    <property type="match status" value="1"/>
</dbReference>
<name>A0ABT4RTT1_9ACTN</name>
<comment type="cofactor">
    <cofactor evidence="1">
        <name>Zn(2+)</name>
        <dbReference type="ChEBI" id="CHEBI:29105"/>
    </cofactor>
</comment>
<dbReference type="Gene3D" id="1.10.390.10">
    <property type="entry name" value="Neutral Protease Domain 2"/>
    <property type="match status" value="1"/>
</dbReference>